<protein>
    <submittedName>
        <fullName evidence="1">Uncharacterized protein</fullName>
    </submittedName>
</protein>
<reference evidence="1" key="1">
    <citation type="journal article" date="2014" name="Int. J. Syst. Evol. Microbiol.">
        <title>Complete genome sequence of Corynebacterium casei LMG S-19264T (=DSM 44701T), isolated from a smear-ripened cheese.</title>
        <authorList>
            <consortium name="US DOE Joint Genome Institute (JGI-PGF)"/>
            <person name="Walter F."/>
            <person name="Albersmeier A."/>
            <person name="Kalinowski J."/>
            <person name="Ruckert C."/>
        </authorList>
    </citation>
    <scope>NUCLEOTIDE SEQUENCE</scope>
    <source>
        <strain evidence="1">KCTC 42731</strain>
    </source>
</reference>
<keyword evidence="2" id="KW-1185">Reference proteome</keyword>
<organism evidence="1 2">
    <name type="scientific">Thalassotalea marina</name>
    <dbReference type="NCBI Taxonomy" id="1673741"/>
    <lineage>
        <taxon>Bacteria</taxon>
        <taxon>Pseudomonadati</taxon>
        <taxon>Pseudomonadota</taxon>
        <taxon>Gammaproteobacteria</taxon>
        <taxon>Alteromonadales</taxon>
        <taxon>Colwelliaceae</taxon>
        <taxon>Thalassotalea</taxon>
    </lineage>
</organism>
<sequence>MINTLLSFASAQEPVKKAPEKEENPYIQKFGFKQFNFNFEQLDSKNNLEYWLLKGDHNKPITDEKNKRGGERSLFLSTLNSENDQPSSFIYQSMDVGFPVNKINLNGFIKFSPATPQSQFTLILTVYDKASTESQLKYVSYQVDNTLDWEEIELSLPIVDEAQFISITGYLQGKGELWLDELFFKFDSSVN</sequence>
<dbReference type="AlphaFoldDB" id="A0A919BNU4"/>
<dbReference type="EMBL" id="BNCK01000009">
    <property type="protein sequence ID" value="GHG03129.1"/>
    <property type="molecule type" value="Genomic_DNA"/>
</dbReference>
<comment type="caution">
    <text evidence="1">The sequence shown here is derived from an EMBL/GenBank/DDBJ whole genome shotgun (WGS) entry which is preliminary data.</text>
</comment>
<evidence type="ECO:0000313" key="2">
    <source>
        <dbReference type="Proteomes" id="UP000623842"/>
    </source>
</evidence>
<accession>A0A919BNU4</accession>
<dbReference type="Gene3D" id="2.60.120.260">
    <property type="entry name" value="Galactose-binding domain-like"/>
    <property type="match status" value="1"/>
</dbReference>
<gene>
    <name evidence="1" type="ORF">GCM10017161_35320</name>
</gene>
<evidence type="ECO:0000313" key="1">
    <source>
        <dbReference type="EMBL" id="GHG03129.1"/>
    </source>
</evidence>
<proteinExistence type="predicted"/>
<name>A0A919BNU4_9GAMM</name>
<reference evidence="1" key="2">
    <citation type="submission" date="2020-09" db="EMBL/GenBank/DDBJ databases">
        <authorList>
            <person name="Sun Q."/>
            <person name="Kim S."/>
        </authorList>
    </citation>
    <scope>NUCLEOTIDE SEQUENCE</scope>
    <source>
        <strain evidence="1">KCTC 42731</strain>
    </source>
</reference>
<dbReference type="Proteomes" id="UP000623842">
    <property type="component" value="Unassembled WGS sequence"/>
</dbReference>